<protein>
    <recommendedName>
        <fullName evidence="3">Ribosomal protein S3AE</fullName>
    </recommendedName>
</protein>
<dbReference type="EMBL" id="CP017420">
    <property type="protein sequence ID" value="AOV05764.1"/>
    <property type="molecule type" value="Genomic_DNA"/>
</dbReference>
<name>A0ABN4SVV5_9BURK</name>
<dbReference type="RefSeq" id="WP_046240857.1">
    <property type="nucleotide sequence ID" value="NZ_CP017420.1"/>
</dbReference>
<keyword evidence="2" id="KW-1185">Reference proteome</keyword>
<gene>
    <name evidence="1" type="ORF">BI380_01745</name>
</gene>
<dbReference type="Proteomes" id="UP000095607">
    <property type="component" value="Chromosome"/>
</dbReference>
<proteinExistence type="predicted"/>
<evidence type="ECO:0000313" key="2">
    <source>
        <dbReference type="Proteomes" id="UP000095607"/>
    </source>
</evidence>
<evidence type="ECO:0000313" key="1">
    <source>
        <dbReference type="EMBL" id="AOV05764.1"/>
    </source>
</evidence>
<organism evidence="1 2">
    <name type="scientific">Delftia tsuruhatensis</name>
    <dbReference type="NCBI Taxonomy" id="180282"/>
    <lineage>
        <taxon>Bacteria</taxon>
        <taxon>Pseudomonadati</taxon>
        <taxon>Pseudomonadota</taxon>
        <taxon>Betaproteobacteria</taxon>
        <taxon>Burkholderiales</taxon>
        <taxon>Comamonadaceae</taxon>
        <taxon>Delftia</taxon>
    </lineage>
</organism>
<evidence type="ECO:0008006" key="3">
    <source>
        <dbReference type="Google" id="ProtNLM"/>
    </source>
</evidence>
<accession>A0ABN4SVV5</accession>
<reference evidence="1 2" key="1">
    <citation type="submission" date="2016-09" db="EMBL/GenBank/DDBJ databases">
        <title>Complete genome sequence of Deltia acidovorans CM13 isolated from murine proximal colonic tissue.</title>
        <authorList>
            <person name="Saffarian A."/>
        </authorList>
    </citation>
    <scope>NUCLEOTIDE SEQUENCE [LARGE SCALE GENOMIC DNA]</scope>
    <source>
        <strain evidence="1 2">CM13</strain>
    </source>
</reference>
<sequence>MSFPVQIPIRVPCPPGACICEHDALLADSMADQRILRLTREEEKRLLLRLEQITSLQDLRHVEQRMYEQLGIRVRIEPGASEVRTVRGIQIEVLPMRGLCSKTRQAIPAAIRRGMERMPGVAFELLDEGGLFG</sequence>